<dbReference type="GO" id="GO:0008270">
    <property type="term" value="F:zinc ion binding"/>
    <property type="evidence" value="ECO:0007669"/>
    <property type="project" value="UniProtKB-KW"/>
</dbReference>
<evidence type="ECO:0000256" key="4">
    <source>
        <dbReference type="PROSITE-ProRule" id="PRU00042"/>
    </source>
</evidence>
<accession>A0A8X6XLV2</accession>
<dbReference type="GO" id="GO:0000978">
    <property type="term" value="F:RNA polymerase II cis-regulatory region sequence-specific DNA binding"/>
    <property type="evidence" value="ECO:0007669"/>
    <property type="project" value="TreeGrafter"/>
</dbReference>
<keyword evidence="9" id="KW-1185">Reference proteome</keyword>
<sequence>MNQNTVIPVGPSMHFNSTSFNNNMCGRKSCPPLNSINNHTEELFKIMPSTSMSFQDISESSDLPGLFDSITPPHLSPATCIKTEKIQPDPCTFPPSSPEFASLLDVSLPEQVIVKREPNLENNNIQLYPSNVAVSHNTYMGHYAMSRLMMPLTPPISEPGSDSVDSVNVRTTPPPPYVSTTPWTTALDAIDEQDMKSAYNRRNNPELEKRRTHRCLFPGCIKIYTKSSHLKAHQRIHTGKV</sequence>
<dbReference type="Proteomes" id="UP000886998">
    <property type="component" value="Unassembled WGS sequence"/>
</dbReference>
<keyword evidence="3" id="KW-0862">Zinc</keyword>
<comment type="caution">
    <text evidence="7">The sequence shown here is derived from an EMBL/GenBank/DDBJ whole genome shotgun (WGS) entry which is preliminary data.</text>
</comment>
<name>A0A8X6XLV2_9ARAC</name>
<dbReference type="AlphaFoldDB" id="A0A8X6XLV2"/>
<feature type="region of interest" description="Disordered" evidence="5">
    <location>
        <begin position="159"/>
        <end position="180"/>
    </location>
</feature>
<dbReference type="PROSITE" id="PS50157">
    <property type="entry name" value="ZINC_FINGER_C2H2_2"/>
    <property type="match status" value="1"/>
</dbReference>
<evidence type="ECO:0000256" key="1">
    <source>
        <dbReference type="ARBA" id="ARBA00022723"/>
    </source>
</evidence>
<dbReference type="Gene3D" id="3.30.160.60">
    <property type="entry name" value="Classic Zinc Finger"/>
    <property type="match status" value="1"/>
</dbReference>
<reference evidence="7" key="1">
    <citation type="submission" date="2020-08" db="EMBL/GenBank/DDBJ databases">
        <title>Multicomponent nature underlies the extraordinary mechanical properties of spider dragline silk.</title>
        <authorList>
            <person name="Kono N."/>
            <person name="Nakamura H."/>
            <person name="Mori M."/>
            <person name="Yoshida Y."/>
            <person name="Ohtoshi R."/>
            <person name="Malay A.D."/>
            <person name="Moran D.A.P."/>
            <person name="Tomita M."/>
            <person name="Numata K."/>
            <person name="Arakawa K."/>
        </authorList>
    </citation>
    <scope>NUCLEOTIDE SEQUENCE</scope>
</reference>
<proteinExistence type="predicted"/>
<evidence type="ECO:0000313" key="8">
    <source>
        <dbReference type="EMBL" id="GFY62055.1"/>
    </source>
</evidence>
<dbReference type="PANTHER" id="PTHR23235:SF166">
    <property type="entry name" value="DENDRITIC ARBOR REDUCTION PROTEIN 1"/>
    <property type="match status" value="1"/>
</dbReference>
<organism evidence="7 9">
    <name type="scientific">Trichonephila inaurata madagascariensis</name>
    <dbReference type="NCBI Taxonomy" id="2747483"/>
    <lineage>
        <taxon>Eukaryota</taxon>
        <taxon>Metazoa</taxon>
        <taxon>Ecdysozoa</taxon>
        <taxon>Arthropoda</taxon>
        <taxon>Chelicerata</taxon>
        <taxon>Arachnida</taxon>
        <taxon>Araneae</taxon>
        <taxon>Araneomorphae</taxon>
        <taxon>Entelegynae</taxon>
        <taxon>Araneoidea</taxon>
        <taxon>Nephilidae</taxon>
        <taxon>Trichonephila</taxon>
        <taxon>Trichonephila inaurata</taxon>
    </lineage>
</organism>
<keyword evidence="1" id="KW-0479">Metal-binding</keyword>
<feature type="domain" description="C2H2-type" evidence="6">
    <location>
        <begin position="213"/>
        <end position="241"/>
    </location>
</feature>
<dbReference type="EMBL" id="BMAV01014043">
    <property type="protein sequence ID" value="GFY62055.1"/>
    <property type="molecule type" value="Genomic_DNA"/>
</dbReference>
<evidence type="ECO:0000313" key="7">
    <source>
        <dbReference type="EMBL" id="GFY55536.1"/>
    </source>
</evidence>
<evidence type="ECO:0000313" key="9">
    <source>
        <dbReference type="Proteomes" id="UP000886998"/>
    </source>
</evidence>
<dbReference type="OrthoDB" id="6423814at2759"/>
<evidence type="ECO:0000256" key="3">
    <source>
        <dbReference type="ARBA" id="ARBA00022833"/>
    </source>
</evidence>
<dbReference type="InterPro" id="IPR036236">
    <property type="entry name" value="Znf_C2H2_sf"/>
</dbReference>
<evidence type="ECO:0000256" key="5">
    <source>
        <dbReference type="SAM" id="MobiDB-lite"/>
    </source>
</evidence>
<evidence type="ECO:0000259" key="6">
    <source>
        <dbReference type="PROSITE" id="PS50157"/>
    </source>
</evidence>
<dbReference type="PANTHER" id="PTHR23235">
    <property type="entry name" value="KRUEPPEL-LIKE TRANSCRIPTION FACTOR"/>
    <property type="match status" value="1"/>
</dbReference>
<dbReference type="PROSITE" id="PS00028">
    <property type="entry name" value="ZINC_FINGER_C2H2_1"/>
    <property type="match status" value="1"/>
</dbReference>
<dbReference type="InterPro" id="IPR013087">
    <property type="entry name" value="Znf_C2H2_type"/>
</dbReference>
<gene>
    <name evidence="7" type="primary">KLF5</name>
    <name evidence="8" type="ORF">TNIN_358251</name>
    <name evidence="7" type="ORF">TNIN_426711</name>
</gene>
<dbReference type="EMBL" id="BMAV01010440">
    <property type="protein sequence ID" value="GFY55536.1"/>
    <property type="molecule type" value="Genomic_DNA"/>
</dbReference>
<keyword evidence="2 4" id="KW-0863">Zinc-finger</keyword>
<dbReference type="GO" id="GO:0000981">
    <property type="term" value="F:DNA-binding transcription factor activity, RNA polymerase II-specific"/>
    <property type="evidence" value="ECO:0007669"/>
    <property type="project" value="TreeGrafter"/>
</dbReference>
<evidence type="ECO:0000256" key="2">
    <source>
        <dbReference type="ARBA" id="ARBA00022771"/>
    </source>
</evidence>
<protein>
    <submittedName>
        <fullName evidence="7">Krueppel-like factor 5</fullName>
    </submittedName>
</protein>
<dbReference type="SUPFAM" id="SSF57667">
    <property type="entry name" value="beta-beta-alpha zinc fingers"/>
    <property type="match status" value="1"/>
</dbReference>
<dbReference type="FunFam" id="3.30.160.60:FF:000021">
    <property type="entry name" value="Basic krueppel-like factor 3"/>
    <property type="match status" value="1"/>
</dbReference>